<dbReference type="PROSITE" id="PS00087">
    <property type="entry name" value="SOD_CU_ZN_1"/>
    <property type="match status" value="1"/>
</dbReference>
<accession>A0ABP8V6N6</accession>
<protein>
    <submittedName>
        <fullName evidence="4">Superoxide dismutase family protein</fullName>
    </submittedName>
</protein>
<dbReference type="PANTHER" id="PTHR10003">
    <property type="entry name" value="SUPEROXIDE DISMUTASE CU-ZN -RELATED"/>
    <property type="match status" value="1"/>
</dbReference>
<dbReference type="InterPro" id="IPR036423">
    <property type="entry name" value="SOD-like_Cu/Zn_dom_sf"/>
</dbReference>
<evidence type="ECO:0000259" key="3">
    <source>
        <dbReference type="Pfam" id="PF00080"/>
    </source>
</evidence>
<evidence type="ECO:0000256" key="1">
    <source>
        <dbReference type="ARBA" id="ARBA00010457"/>
    </source>
</evidence>
<dbReference type="NCBIfam" id="NF007628">
    <property type="entry name" value="PRK10290.1"/>
    <property type="match status" value="1"/>
</dbReference>
<dbReference type="CDD" id="cd00305">
    <property type="entry name" value="Cu-Zn_Superoxide_Dismutase"/>
    <property type="match status" value="1"/>
</dbReference>
<feature type="domain" description="Superoxide dismutase copper/zinc binding" evidence="3">
    <location>
        <begin position="62"/>
        <end position="195"/>
    </location>
</feature>
<dbReference type="InterPro" id="IPR024134">
    <property type="entry name" value="SOD_Cu/Zn_/chaperone"/>
</dbReference>
<keyword evidence="5" id="KW-1185">Reference proteome</keyword>
<evidence type="ECO:0000313" key="4">
    <source>
        <dbReference type="EMBL" id="GAA4651466.1"/>
    </source>
</evidence>
<dbReference type="EMBL" id="BAABFL010000453">
    <property type="protein sequence ID" value="GAA4651466.1"/>
    <property type="molecule type" value="Genomic_DNA"/>
</dbReference>
<dbReference type="InterPro" id="IPR001424">
    <property type="entry name" value="SOD_Cu_Zn_dom"/>
</dbReference>
<evidence type="ECO:0000256" key="2">
    <source>
        <dbReference type="SAM" id="MobiDB-lite"/>
    </source>
</evidence>
<feature type="region of interest" description="Disordered" evidence="2">
    <location>
        <begin position="94"/>
        <end position="132"/>
    </location>
</feature>
<dbReference type="Gene3D" id="2.60.40.200">
    <property type="entry name" value="Superoxide dismutase, copper/zinc binding domain"/>
    <property type="match status" value="1"/>
</dbReference>
<dbReference type="Pfam" id="PF00080">
    <property type="entry name" value="Sod_Cu"/>
    <property type="match status" value="1"/>
</dbReference>
<dbReference type="InterPro" id="IPR018152">
    <property type="entry name" value="SOD_Cu/Zn_BS"/>
</dbReference>
<evidence type="ECO:0000313" key="5">
    <source>
        <dbReference type="Proteomes" id="UP001500604"/>
    </source>
</evidence>
<gene>
    <name evidence="4" type="ORF">GCM10023116_37500</name>
</gene>
<dbReference type="Proteomes" id="UP001500604">
    <property type="component" value="Unassembled WGS sequence"/>
</dbReference>
<reference evidence="5" key="1">
    <citation type="journal article" date="2019" name="Int. J. Syst. Evol. Microbiol.">
        <title>The Global Catalogue of Microorganisms (GCM) 10K type strain sequencing project: providing services to taxonomists for standard genome sequencing and annotation.</title>
        <authorList>
            <consortium name="The Broad Institute Genomics Platform"/>
            <consortium name="The Broad Institute Genome Sequencing Center for Infectious Disease"/>
            <person name="Wu L."/>
            <person name="Ma J."/>
        </authorList>
    </citation>
    <scope>NUCLEOTIDE SEQUENCE [LARGE SCALE GENOMIC DNA]</scope>
    <source>
        <strain evidence="5">JCM 17805</strain>
    </source>
</reference>
<comment type="similarity">
    <text evidence="1">Belongs to the Cu-Zn superoxide dismutase family.</text>
</comment>
<name>A0ABP8V6N6_9GAMM</name>
<comment type="caution">
    <text evidence="4">The sequence shown here is derived from an EMBL/GenBank/DDBJ whole genome shotgun (WGS) entry which is preliminary data.</text>
</comment>
<proteinExistence type="inferred from homology"/>
<dbReference type="SUPFAM" id="SSF49329">
    <property type="entry name" value="Cu,Zn superoxide dismutase-like"/>
    <property type="match status" value="1"/>
</dbReference>
<sequence length="196" mass="20548">MQQQPVYNGVLLNMRVTTAMRHPCFSCFLSLAGLLWIAPVLAAEAIVTLYNVNTQGTGTQAGTVNIVETPYGLLFQPALSSLPTGYHGFHIHEKPSCAPSEQDGKTLPAGAAGGHFDPDNSGSHQGPYGEGHRGDLPALVVNAQGVADYPVLAPRLKRIRDITGHALMVHVGGDNYADTPAPLGGGGGRMLCGVIR</sequence>
<organism evidence="4 5">
    <name type="scientific">Kistimonas scapharcae</name>
    <dbReference type="NCBI Taxonomy" id="1036133"/>
    <lineage>
        <taxon>Bacteria</taxon>
        <taxon>Pseudomonadati</taxon>
        <taxon>Pseudomonadota</taxon>
        <taxon>Gammaproteobacteria</taxon>
        <taxon>Oceanospirillales</taxon>
        <taxon>Endozoicomonadaceae</taxon>
        <taxon>Kistimonas</taxon>
    </lineage>
</organism>